<gene>
    <name evidence="9" type="ORF">PCOR1329_LOCUS61022</name>
</gene>
<dbReference type="InterPro" id="IPR029063">
    <property type="entry name" value="SAM-dependent_MTases_sf"/>
</dbReference>
<evidence type="ECO:0000256" key="4">
    <source>
        <dbReference type="ARBA" id="ARBA00022691"/>
    </source>
</evidence>
<evidence type="ECO:0000313" key="10">
    <source>
        <dbReference type="Proteomes" id="UP001189429"/>
    </source>
</evidence>
<keyword evidence="5 6" id="KW-0694">RNA-binding</keyword>
<feature type="binding site" evidence="6">
    <location>
        <position position="252"/>
    </location>
    <ligand>
        <name>S-adenosyl-L-methionine</name>
        <dbReference type="ChEBI" id="CHEBI:59789"/>
    </ligand>
</feature>
<accession>A0ABN9VTH1</accession>
<keyword evidence="10" id="KW-1185">Reference proteome</keyword>
<dbReference type="PANTHER" id="PTHR22808:SF1">
    <property type="entry name" value="RNA CYTOSINE-C(5)-METHYLTRANSFERASE NSUN2-RELATED"/>
    <property type="match status" value="1"/>
</dbReference>
<dbReference type="Proteomes" id="UP001189429">
    <property type="component" value="Unassembled WGS sequence"/>
</dbReference>
<evidence type="ECO:0000313" key="9">
    <source>
        <dbReference type="EMBL" id="CAK0876802.1"/>
    </source>
</evidence>
<name>A0ABN9VTH1_9DINO</name>
<evidence type="ECO:0000259" key="8">
    <source>
        <dbReference type="PROSITE" id="PS51686"/>
    </source>
</evidence>
<dbReference type="Gene3D" id="3.40.50.150">
    <property type="entry name" value="Vaccinia Virus protein VP39"/>
    <property type="match status" value="1"/>
</dbReference>
<dbReference type="InterPro" id="IPR018314">
    <property type="entry name" value="RsmB/NOL1/NOP2-like_CS"/>
</dbReference>
<reference evidence="9" key="1">
    <citation type="submission" date="2023-10" db="EMBL/GenBank/DDBJ databases">
        <authorList>
            <person name="Chen Y."/>
            <person name="Shah S."/>
            <person name="Dougan E. K."/>
            <person name="Thang M."/>
            <person name="Chan C."/>
        </authorList>
    </citation>
    <scope>NUCLEOTIDE SEQUENCE [LARGE SCALE GENOMIC DNA]</scope>
</reference>
<comment type="caution">
    <text evidence="9">The sequence shown here is derived from an EMBL/GenBank/DDBJ whole genome shotgun (WGS) entry which is preliminary data.</text>
</comment>
<comment type="similarity">
    <text evidence="1 6">Belongs to the class I-like SAM-binding methyltransferase superfamily. RsmB/NOP family.</text>
</comment>
<dbReference type="PROSITE" id="PS01153">
    <property type="entry name" value="NOL1_NOP2_SUN"/>
    <property type="match status" value="1"/>
</dbReference>
<evidence type="ECO:0000256" key="1">
    <source>
        <dbReference type="ARBA" id="ARBA00007494"/>
    </source>
</evidence>
<evidence type="ECO:0000256" key="3">
    <source>
        <dbReference type="ARBA" id="ARBA00022679"/>
    </source>
</evidence>
<evidence type="ECO:0000256" key="7">
    <source>
        <dbReference type="SAM" id="MobiDB-lite"/>
    </source>
</evidence>
<feature type="binding site" evidence="6">
    <location>
        <begin position="184"/>
        <end position="190"/>
    </location>
    <ligand>
        <name>S-adenosyl-L-methionine</name>
        <dbReference type="ChEBI" id="CHEBI:59789"/>
    </ligand>
</feature>
<dbReference type="PANTHER" id="PTHR22808">
    <property type="entry name" value="NCL1 YEAST -RELATED NOL1/NOP2/FMU SUN DOMAIN-CONTAINING"/>
    <property type="match status" value="1"/>
</dbReference>
<organism evidence="9 10">
    <name type="scientific">Prorocentrum cordatum</name>
    <dbReference type="NCBI Taxonomy" id="2364126"/>
    <lineage>
        <taxon>Eukaryota</taxon>
        <taxon>Sar</taxon>
        <taxon>Alveolata</taxon>
        <taxon>Dinophyceae</taxon>
        <taxon>Prorocentrales</taxon>
        <taxon>Prorocentraceae</taxon>
        <taxon>Prorocentrum</taxon>
    </lineage>
</organism>
<dbReference type="SUPFAM" id="SSF53335">
    <property type="entry name" value="S-adenosyl-L-methionine-dependent methyltransferases"/>
    <property type="match status" value="1"/>
</dbReference>
<proteinExistence type="inferred from homology"/>
<dbReference type="EMBL" id="CAUYUJ010017665">
    <property type="protein sequence ID" value="CAK0876802.1"/>
    <property type="molecule type" value="Genomic_DNA"/>
</dbReference>
<feature type="compositionally biased region" description="Gly residues" evidence="7">
    <location>
        <begin position="484"/>
        <end position="500"/>
    </location>
</feature>
<dbReference type="Pfam" id="PF01189">
    <property type="entry name" value="Methyltr_RsmB-F"/>
    <property type="match status" value="1"/>
</dbReference>
<feature type="compositionally biased region" description="Basic residues" evidence="7">
    <location>
        <begin position="1"/>
        <end position="11"/>
    </location>
</feature>
<protein>
    <recommendedName>
        <fullName evidence="8">SAM-dependent MTase RsmB/NOP-type domain-containing protein</fullName>
    </recommendedName>
</protein>
<feature type="compositionally biased region" description="Low complexity" evidence="7">
    <location>
        <begin position="30"/>
        <end position="45"/>
    </location>
</feature>
<sequence length="511" mass="54916">MPQKRLRRRTVKPQGARAPPEGAAERDAPAGEGVPAEAEGVPAEALPAESPRFEAYYRRQGICPEAEWPQLLAALRCGLPAAVRVNRGAHAAPALLAQLRRLREAEGEQRAYAPRELAWYPHGLAWQWDSLCSWEIRKGLTHRRLKAYLLWLQDHGALTRQEAVSMVPPLCLEVRPWHSVLDLCAAPGSKTSQMLEMLHWEDAGDRALRGDLRARMFVSLFAPLRIVPKRADVLKHSVQRLGSPCVVVTQLDGQYFPNLTAEDGRPLLFDRVLCDVPCSGDGTIRKCPTLWGKWSPKEALGLHHKQYTLLCRGLDLLQVGGRLVYSTCSFNPLEDEAVVAAALARCAGSVSLVPLPPLEGLCGAPGLAAWAVPHPDDAGLLWERHGEVPRELQRRLRASLFPPEPGSEDAASWARQCGHCRRFLPHRANSGGFFAAALERTAPAAPAERQAGRRRRAAGEGALGGEGAGAAAEAGAAGVEAEAVGGGGAAGGAGAAGGGAQAEAQRRRRAP</sequence>
<dbReference type="InterPro" id="IPR023267">
    <property type="entry name" value="RCMT"/>
</dbReference>
<dbReference type="PROSITE" id="PS51686">
    <property type="entry name" value="SAM_MT_RSMB_NOP"/>
    <property type="match status" value="1"/>
</dbReference>
<feature type="region of interest" description="Disordered" evidence="7">
    <location>
        <begin position="1"/>
        <end position="45"/>
    </location>
</feature>
<feature type="compositionally biased region" description="Low complexity" evidence="7">
    <location>
        <begin position="469"/>
        <end position="483"/>
    </location>
</feature>
<keyword evidence="2 6" id="KW-0489">Methyltransferase</keyword>
<dbReference type="PRINTS" id="PR02008">
    <property type="entry name" value="RCMTFAMILY"/>
</dbReference>
<dbReference type="InterPro" id="IPR049560">
    <property type="entry name" value="MeTrfase_RsmB-F_NOP2_cat"/>
</dbReference>
<evidence type="ECO:0000256" key="6">
    <source>
        <dbReference type="PROSITE-ProRule" id="PRU01023"/>
    </source>
</evidence>
<keyword evidence="4 6" id="KW-0949">S-adenosyl-L-methionine</keyword>
<feature type="binding site" evidence="6">
    <location>
        <position position="275"/>
    </location>
    <ligand>
        <name>S-adenosyl-L-methionine</name>
        <dbReference type="ChEBI" id="CHEBI:59789"/>
    </ligand>
</feature>
<feature type="domain" description="SAM-dependent MTase RsmB/NOP-type" evidence="8">
    <location>
        <begin position="71"/>
        <end position="441"/>
    </location>
</feature>
<evidence type="ECO:0000256" key="5">
    <source>
        <dbReference type="ARBA" id="ARBA00022884"/>
    </source>
</evidence>
<feature type="region of interest" description="Disordered" evidence="7">
    <location>
        <begin position="442"/>
        <end position="511"/>
    </location>
</feature>
<comment type="caution">
    <text evidence="6">Lacks conserved residue(s) required for the propagation of feature annotation.</text>
</comment>
<dbReference type="InterPro" id="IPR001678">
    <property type="entry name" value="MeTrfase_RsmB-F_NOP2_dom"/>
</dbReference>
<keyword evidence="3 6" id="KW-0808">Transferase</keyword>
<evidence type="ECO:0000256" key="2">
    <source>
        <dbReference type="ARBA" id="ARBA00022603"/>
    </source>
</evidence>
<feature type="active site" description="Nucleophile" evidence="6">
    <location>
        <position position="328"/>
    </location>
</feature>